<gene>
    <name evidence="1" type="ORF">CISIN_1g040118mg</name>
</gene>
<evidence type="ECO:0000313" key="2">
    <source>
        <dbReference type="Proteomes" id="UP000027120"/>
    </source>
</evidence>
<sequence>MININKRTITHIAATKSCFPWRTLYNNCLPILRHRELVEWCRMAMIITLIQYLQSFIQPIPCYRKS</sequence>
<dbReference type="AlphaFoldDB" id="A0A067F3A7"/>
<dbReference type="Proteomes" id="UP000027120">
    <property type="component" value="Unassembled WGS sequence"/>
</dbReference>
<organism evidence="1 2">
    <name type="scientific">Citrus sinensis</name>
    <name type="common">Sweet orange</name>
    <name type="synonym">Citrus aurantium var. sinensis</name>
    <dbReference type="NCBI Taxonomy" id="2711"/>
    <lineage>
        <taxon>Eukaryota</taxon>
        <taxon>Viridiplantae</taxon>
        <taxon>Streptophyta</taxon>
        <taxon>Embryophyta</taxon>
        <taxon>Tracheophyta</taxon>
        <taxon>Spermatophyta</taxon>
        <taxon>Magnoliopsida</taxon>
        <taxon>eudicotyledons</taxon>
        <taxon>Gunneridae</taxon>
        <taxon>Pentapetalae</taxon>
        <taxon>rosids</taxon>
        <taxon>malvids</taxon>
        <taxon>Sapindales</taxon>
        <taxon>Rutaceae</taxon>
        <taxon>Aurantioideae</taxon>
        <taxon>Citrus</taxon>
    </lineage>
</organism>
<proteinExistence type="predicted"/>
<keyword evidence="2" id="KW-1185">Reference proteome</keyword>
<accession>A0A067F3A7</accession>
<dbReference type="EMBL" id="KK784922">
    <property type="protein sequence ID" value="KDO61869.1"/>
    <property type="molecule type" value="Genomic_DNA"/>
</dbReference>
<protein>
    <submittedName>
        <fullName evidence="1">Uncharacterized protein</fullName>
    </submittedName>
</protein>
<name>A0A067F3A7_CITSI</name>
<evidence type="ECO:0000313" key="1">
    <source>
        <dbReference type="EMBL" id="KDO61869.1"/>
    </source>
</evidence>
<reference evidence="1 2" key="1">
    <citation type="submission" date="2014-04" db="EMBL/GenBank/DDBJ databases">
        <authorList>
            <consortium name="International Citrus Genome Consortium"/>
            <person name="Gmitter F."/>
            <person name="Chen C."/>
            <person name="Farmerie W."/>
            <person name="Harkins T."/>
            <person name="Desany B."/>
            <person name="Mohiuddin M."/>
            <person name="Kodira C."/>
            <person name="Borodovsky M."/>
            <person name="Lomsadze A."/>
            <person name="Burns P."/>
            <person name="Jenkins J."/>
            <person name="Prochnik S."/>
            <person name="Shu S."/>
            <person name="Chapman J."/>
            <person name="Pitluck S."/>
            <person name="Schmutz J."/>
            <person name="Rokhsar D."/>
        </authorList>
    </citation>
    <scope>NUCLEOTIDE SEQUENCE</scope>
</reference>